<reference evidence="1 2" key="1">
    <citation type="journal article" date="2019" name="ISME J.">
        <title>Genome analyses of uncultured TG2/ZB3 bacteria in 'Margulisbacteria' specifically attached to ectosymbiotic spirochetes of protists in the termite gut.</title>
        <authorList>
            <person name="Utami Y.D."/>
            <person name="Kuwahara H."/>
            <person name="Igai K."/>
            <person name="Murakami T."/>
            <person name="Sugaya K."/>
            <person name="Morikawa T."/>
            <person name="Nagura Y."/>
            <person name="Yuki M."/>
            <person name="Deevong P."/>
            <person name="Inoue T."/>
            <person name="Kihara K."/>
            <person name="Lo N."/>
            <person name="Yamada A."/>
            <person name="Ohkuma M."/>
            <person name="Hongoh Y."/>
        </authorList>
    </citation>
    <scope>NUCLEOTIDE SEQUENCE [LARGE SCALE GENOMIC DNA]</scope>
    <source>
        <strain evidence="1">NkOx7-01</strain>
    </source>
</reference>
<protein>
    <submittedName>
        <fullName evidence="1">Uncharacterized protein</fullName>
    </submittedName>
</protein>
<sequence>MKKRILLLIILVLAILNANTKIYIGTENDQLIFGIDSLLTQVDGAAGLEVRAYAPKRGIVVNGREYGAKAGKTLYTTTIGGKTRAGDFLKYQHRWSAQEEAISAPHALQLGYGQGDNILSH</sequence>
<gene>
    <name evidence="1" type="ORF">NO1_0696</name>
</gene>
<dbReference type="Proteomes" id="UP000269352">
    <property type="component" value="Unassembled WGS sequence"/>
</dbReference>
<keyword evidence="2" id="KW-1185">Reference proteome</keyword>
<dbReference type="EMBL" id="BGZN01000008">
    <property type="protein sequence ID" value="GBR73288.1"/>
    <property type="molecule type" value="Genomic_DNA"/>
</dbReference>
<evidence type="ECO:0000313" key="1">
    <source>
        <dbReference type="EMBL" id="GBR73288.1"/>
    </source>
</evidence>
<organism evidence="1 2">
    <name type="scientific">Termititenax aidoneus</name>
    <dbReference type="NCBI Taxonomy" id="2218524"/>
    <lineage>
        <taxon>Bacteria</taxon>
        <taxon>Bacillati</taxon>
        <taxon>Candidatus Margulisiibacteriota</taxon>
        <taxon>Candidatus Termititenacia</taxon>
        <taxon>Candidatus Termititenacales</taxon>
        <taxon>Candidatus Termititenacaceae</taxon>
        <taxon>Candidatus Termititenax</taxon>
    </lineage>
</organism>
<evidence type="ECO:0000313" key="2">
    <source>
        <dbReference type="Proteomes" id="UP000269352"/>
    </source>
</evidence>
<proteinExistence type="predicted"/>
<dbReference type="AlphaFoldDB" id="A0A388TA57"/>
<comment type="caution">
    <text evidence="1">The sequence shown here is derived from an EMBL/GenBank/DDBJ whole genome shotgun (WGS) entry which is preliminary data.</text>
</comment>
<name>A0A388TA57_TERA1</name>
<accession>A0A388TA57</accession>